<proteinExistence type="predicted"/>
<reference evidence="1" key="1">
    <citation type="submission" date="2018-05" db="EMBL/GenBank/DDBJ databases">
        <authorList>
            <person name="Lanie J.A."/>
            <person name="Ng W.-L."/>
            <person name="Kazmierczak K.M."/>
            <person name="Andrzejewski T.M."/>
            <person name="Davidsen T.M."/>
            <person name="Wayne K.J."/>
            <person name="Tettelin H."/>
            <person name="Glass J.I."/>
            <person name="Rusch D."/>
            <person name="Podicherti R."/>
            <person name="Tsui H.-C.T."/>
            <person name="Winkler M.E."/>
        </authorList>
    </citation>
    <scope>NUCLEOTIDE SEQUENCE</scope>
</reference>
<sequence>QATIMQPDVLKASNSKPLTSFKHTSL</sequence>
<accession>A0A382LDM0</accession>
<dbReference type="EMBL" id="UINC01086476">
    <property type="protein sequence ID" value="SVC34974.1"/>
    <property type="molecule type" value="Genomic_DNA"/>
</dbReference>
<dbReference type="AlphaFoldDB" id="A0A382LDM0"/>
<protein>
    <submittedName>
        <fullName evidence="1">Uncharacterized protein</fullName>
    </submittedName>
</protein>
<gene>
    <name evidence="1" type="ORF">METZ01_LOCUS287828</name>
</gene>
<organism evidence="1">
    <name type="scientific">marine metagenome</name>
    <dbReference type="NCBI Taxonomy" id="408172"/>
    <lineage>
        <taxon>unclassified sequences</taxon>
        <taxon>metagenomes</taxon>
        <taxon>ecological metagenomes</taxon>
    </lineage>
</organism>
<evidence type="ECO:0000313" key="1">
    <source>
        <dbReference type="EMBL" id="SVC34974.1"/>
    </source>
</evidence>
<feature type="non-terminal residue" evidence="1">
    <location>
        <position position="1"/>
    </location>
</feature>
<name>A0A382LDM0_9ZZZZ</name>